<evidence type="ECO:0000313" key="3">
    <source>
        <dbReference type="Proteomes" id="UP000638263"/>
    </source>
</evidence>
<dbReference type="Pfam" id="PF09346">
    <property type="entry name" value="SMI1_KNR4"/>
    <property type="match status" value="1"/>
</dbReference>
<dbReference type="SUPFAM" id="SSF160631">
    <property type="entry name" value="SMI1/KNR4-like"/>
    <property type="match status" value="1"/>
</dbReference>
<keyword evidence="3" id="KW-1185">Reference proteome</keyword>
<organism evidence="2 3">
    <name type="scientific">Nocardia jinanensis</name>
    <dbReference type="NCBI Taxonomy" id="382504"/>
    <lineage>
        <taxon>Bacteria</taxon>
        <taxon>Bacillati</taxon>
        <taxon>Actinomycetota</taxon>
        <taxon>Actinomycetes</taxon>
        <taxon>Mycobacteriales</taxon>
        <taxon>Nocardiaceae</taxon>
        <taxon>Nocardia</taxon>
    </lineage>
</organism>
<proteinExistence type="predicted"/>
<name>A0A917RUQ9_9NOCA</name>
<comment type="caution">
    <text evidence="2">The sequence shown here is derived from an EMBL/GenBank/DDBJ whole genome shotgun (WGS) entry which is preliminary data.</text>
</comment>
<feature type="domain" description="Knr4/Smi1-like" evidence="1">
    <location>
        <begin position="25"/>
        <end position="142"/>
    </location>
</feature>
<dbReference type="Proteomes" id="UP000638263">
    <property type="component" value="Unassembled WGS sequence"/>
</dbReference>
<accession>A0A917RUQ9</accession>
<sequence>MGFMEQLARPLIAGGWVNRESITGCTQGDIETLLRSQGVEQIPASYREFLEYGGRDPYWLSRGGEWDYEWLLEAKTVAREFVVDDYSEDFSPFESGFIFQTHQGYSFYYFRPENLADPDPEFWIYSATEPVQSIGVSFSEWIGELAGYLPQAIELRNQLHGGTGSR</sequence>
<protein>
    <recommendedName>
        <fullName evidence="1">Knr4/Smi1-like domain-containing protein</fullName>
    </recommendedName>
</protein>
<dbReference type="EMBL" id="BMMH01000014">
    <property type="protein sequence ID" value="GGL32455.1"/>
    <property type="molecule type" value="Genomic_DNA"/>
</dbReference>
<reference evidence="2" key="1">
    <citation type="journal article" date="2014" name="Int. J. Syst. Evol. Microbiol.">
        <title>Complete genome sequence of Corynebacterium casei LMG S-19264T (=DSM 44701T), isolated from a smear-ripened cheese.</title>
        <authorList>
            <consortium name="US DOE Joint Genome Institute (JGI-PGF)"/>
            <person name="Walter F."/>
            <person name="Albersmeier A."/>
            <person name="Kalinowski J."/>
            <person name="Ruckert C."/>
        </authorList>
    </citation>
    <scope>NUCLEOTIDE SEQUENCE</scope>
    <source>
        <strain evidence="2">CGMCC 4.3508</strain>
    </source>
</reference>
<dbReference type="InterPro" id="IPR018958">
    <property type="entry name" value="Knr4/Smi1-like_dom"/>
</dbReference>
<gene>
    <name evidence="2" type="ORF">GCM10011588_54080</name>
</gene>
<evidence type="ECO:0000259" key="1">
    <source>
        <dbReference type="Pfam" id="PF09346"/>
    </source>
</evidence>
<dbReference type="InterPro" id="IPR037883">
    <property type="entry name" value="Knr4/Smi1-like_sf"/>
</dbReference>
<dbReference type="AlphaFoldDB" id="A0A917RUQ9"/>
<evidence type="ECO:0000313" key="2">
    <source>
        <dbReference type="EMBL" id="GGL32455.1"/>
    </source>
</evidence>
<reference evidence="2" key="2">
    <citation type="submission" date="2020-09" db="EMBL/GenBank/DDBJ databases">
        <authorList>
            <person name="Sun Q."/>
            <person name="Zhou Y."/>
        </authorList>
    </citation>
    <scope>NUCLEOTIDE SEQUENCE</scope>
    <source>
        <strain evidence="2">CGMCC 4.3508</strain>
    </source>
</reference>